<gene>
    <name evidence="8" type="ORF">MNBD_DELTA04-1671</name>
</gene>
<dbReference type="SUPFAM" id="SSF161111">
    <property type="entry name" value="Cation efflux protein transmembrane domain-like"/>
    <property type="match status" value="1"/>
</dbReference>
<feature type="transmembrane region" description="Helical" evidence="6">
    <location>
        <begin position="75"/>
        <end position="96"/>
    </location>
</feature>
<dbReference type="PANTHER" id="PTHR13414">
    <property type="entry name" value="HUEL-CATION TRANSPORTER"/>
    <property type="match status" value="1"/>
</dbReference>
<feature type="transmembrane region" description="Helical" evidence="6">
    <location>
        <begin position="193"/>
        <end position="211"/>
    </location>
</feature>
<dbReference type="InterPro" id="IPR036837">
    <property type="entry name" value="Cation_efflux_CTD_sf"/>
</dbReference>
<dbReference type="Pfam" id="PF01545">
    <property type="entry name" value="Cation_efflux"/>
    <property type="match status" value="1"/>
</dbReference>
<dbReference type="PANTHER" id="PTHR13414:SF9">
    <property type="entry name" value="PROTON-COUPLED ZINC ANTIPORTER SLC30A9, MITOCHONDRIAL"/>
    <property type="match status" value="1"/>
</dbReference>
<name>A0A3B0VD60_9ZZZZ</name>
<evidence type="ECO:0000256" key="1">
    <source>
        <dbReference type="ARBA" id="ARBA00004141"/>
    </source>
</evidence>
<evidence type="ECO:0000256" key="6">
    <source>
        <dbReference type="SAM" id="Phobius"/>
    </source>
</evidence>
<dbReference type="Gene3D" id="3.30.70.1350">
    <property type="entry name" value="Cation efflux protein, cytoplasmic domain"/>
    <property type="match status" value="1"/>
</dbReference>
<evidence type="ECO:0000256" key="5">
    <source>
        <dbReference type="ARBA" id="ARBA00023136"/>
    </source>
</evidence>
<dbReference type="InterPro" id="IPR002524">
    <property type="entry name" value="Cation_efflux"/>
</dbReference>
<evidence type="ECO:0000313" key="8">
    <source>
        <dbReference type="EMBL" id="VAW38273.1"/>
    </source>
</evidence>
<dbReference type="Gene3D" id="1.20.1510.10">
    <property type="entry name" value="Cation efflux protein transmembrane domain"/>
    <property type="match status" value="1"/>
</dbReference>
<reference evidence="8" key="1">
    <citation type="submission" date="2018-06" db="EMBL/GenBank/DDBJ databases">
        <authorList>
            <person name="Zhirakovskaya E."/>
        </authorList>
    </citation>
    <scope>NUCLEOTIDE SEQUENCE</scope>
</reference>
<dbReference type="InterPro" id="IPR027469">
    <property type="entry name" value="Cation_efflux_TMD_sf"/>
</dbReference>
<evidence type="ECO:0000259" key="7">
    <source>
        <dbReference type="Pfam" id="PF01545"/>
    </source>
</evidence>
<dbReference type="GO" id="GO:0008324">
    <property type="term" value="F:monoatomic cation transmembrane transporter activity"/>
    <property type="evidence" value="ECO:0007669"/>
    <property type="project" value="InterPro"/>
</dbReference>
<evidence type="ECO:0000256" key="3">
    <source>
        <dbReference type="ARBA" id="ARBA00022692"/>
    </source>
</evidence>
<keyword evidence="5 6" id="KW-0472">Membrane</keyword>
<sequence length="306" mass="33475">MAGSSKKVVFAALAGNFLIFITKFAAAAITGSSAMFSEGIHSMVDTGNQVLLLHGMRQARKPPDNRFPFGHGKEIYFWSFAVAILVFAVGAGVSTYEGIIHTFLHPRPVEQPMVNYVVLGFALIFEGVSWFFAFTEFTRTKGKWNYIEAVHRGKDPTIFVVLFEDSAALLGIVVAFFGVLLSHLTGIDEFDGIASIIIGLILGGTAVWLAYETKGLLIGESANEKVVNGIREIVAAAEGVDHVNEVLTMHMGPDFILVNISIDFRDDIPAGDLEVVIARLDRQIKQSFAHVKRVFVEAEARRALKT</sequence>
<dbReference type="EMBL" id="UOEY01000058">
    <property type="protein sequence ID" value="VAW38273.1"/>
    <property type="molecule type" value="Genomic_DNA"/>
</dbReference>
<evidence type="ECO:0000256" key="4">
    <source>
        <dbReference type="ARBA" id="ARBA00022989"/>
    </source>
</evidence>
<proteinExistence type="predicted"/>
<evidence type="ECO:0000256" key="2">
    <source>
        <dbReference type="ARBA" id="ARBA00022448"/>
    </source>
</evidence>
<dbReference type="NCBIfam" id="TIGR01297">
    <property type="entry name" value="CDF"/>
    <property type="match status" value="1"/>
</dbReference>
<organism evidence="8">
    <name type="scientific">hydrothermal vent metagenome</name>
    <dbReference type="NCBI Taxonomy" id="652676"/>
    <lineage>
        <taxon>unclassified sequences</taxon>
        <taxon>metagenomes</taxon>
        <taxon>ecological metagenomes</taxon>
    </lineage>
</organism>
<keyword evidence="2" id="KW-0813">Transport</keyword>
<feature type="domain" description="Cation efflux protein transmembrane" evidence="7">
    <location>
        <begin position="9"/>
        <end position="215"/>
    </location>
</feature>
<dbReference type="InterPro" id="IPR058533">
    <property type="entry name" value="Cation_efflux_TM"/>
</dbReference>
<comment type="subcellular location">
    <subcellularLocation>
        <location evidence="1">Membrane</location>
        <topology evidence="1">Multi-pass membrane protein</topology>
    </subcellularLocation>
</comment>
<dbReference type="InterPro" id="IPR040177">
    <property type="entry name" value="SLC30A9"/>
</dbReference>
<keyword evidence="3 6" id="KW-0812">Transmembrane</keyword>
<feature type="transmembrane region" description="Helical" evidence="6">
    <location>
        <begin position="116"/>
        <end position="137"/>
    </location>
</feature>
<dbReference type="GO" id="GO:0016020">
    <property type="term" value="C:membrane"/>
    <property type="evidence" value="ECO:0007669"/>
    <property type="project" value="UniProtKB-SubCell"/>
</dbReference>
<dbReference type="GO" id="GO:0006829">
    <property type="term" value="P:zinc ion transport"/>
    <property type="evidence" value="ECO:0007669"/>
    <property type="project" value="InterPro"/>
</dbReference>
<protein>
    <submittedName>
        <fullName evidence="8">Cation transport protein</fullName>
    </submittedName>
</protein>
<feature type="transmembrane region" description="Helical" evidence="6">
    <location>
        <begin position="158"/>
        <end position="181"/>
    </location>
</feature>
<accession>A0A3B0VD60</accession>
<keyword evidence="4 6" id="KW-1133">Transmembrane helix</keyword>
<dbReference type="AlphaFoldDB" id="A0A3B0VD60"/>
<dbReference type="SUPFAM" id="SSF160240">
    <property type="entry name" value="Cation efflux protein cytoplasmic domain-like"/>
    <property type="match status" value="1"/>
</dbReference>